<accession>A0AAE9GC08</accession>
<gene>
    <name evidence="1" type="ORF">fado_25</name>
</gene>
<organism evidence="1 2">
    <name type="scientific">Bacillus phage FADO</name>
    <dbReference type="NCBI Taxonomy" id="2917160"/>
    <lineage>
        <taxon>Viruses</taxon>
        <taxon>Duplodnaviria</taxon>
        <taxon>Heunggongvirae</taxon>
        <taxon>Uroviricota</taxon>
        <taxon>Caudoviricetes</taxon>
        <taxon>Heleneionescovirinae</taxon>
        <taxon>Zhangjivirus</taxon>
        <taxon>Zhangjivirus fado</taxon>
    </lineage>
</organism>
<dbReference type="EMBL" id="OM236516">
    <property type="protein sequence ID" value="UNY48740.1"/>
    <property type="molecule type" value="Genomic_DNA"/>
</dbReference>
<sequence length="48" mass="6144">MTFAEWYRYTYKEEWHDDYAYLYKFADEVTRKYEEWCKNNSQSPVWDG</sequence>
<protein>
    <submittedName>
        <fullName evidence="1">Uncharacterized protein</fullName>
    </submittedName>
</protein>
<proteinExistence type="predicted"/>
<evidence type="ECO:0000313" key="1">
    <source>
        <dbReference type="EMBL" id="UNY48740.1"/>
    </source>
</evidence>
<name>A0AAE9GC08_9CAUD</name>
<dbReference type="Proteomes" id="UP000831021">
    <property type="component" value="Segment"/>
</dbReference>
<reference evidence="1 2" key="1">
    <citation type="submission" date="2022-01" db="EMBL/GenBank/DDBJ databases">
        <authorList>
            <person name="Stokar-Avihail A."/>
        </authorList>
    </citation>
    <scope>NUCLEOTIDE SEQUENCE [LARGE SCALE GENOMIC DNA]</scope>
</reference>
<keyword evidence="2" id="KW-1185">Reference proteome</keyword>
<evidence type="ECO:0000313" key="2">
    <source>
        <dbReference type="Proteomes" id="UP000831021"/>
    </source>
</evidence>